<feature type="region of interest" description="Disordered" evidence="1">
    <location>
        <begin position="1"/>
        <end position="24"/>
    </location>
</feature>
<keyword evidence="3" id="KW-1185">Reference proteome</keyword>
<dbReference type="EMBL" id="CAWUPB010001173">
    <property type="protein sequence ID" value="CAK7347706.1"/>
    <property type="molecule type" value="Genomic_DNA"/>
</dbReference>
<name>A0AAV1S8R1_9ROSI</name>
<dbReference type="AlphaFoldDB" id="A0AAV1S8R1"/>
<protein>
    <submittedName>
        <fullName evidence="2">Uncharacterized protein</fullName>
    </submittedName>
</protein>
<evidence type="ECO:0000313" key="3">
    <source>
        <dbReference type="Proteomes" id="UP001314170"/>
    </source>
</evidence>
<organism evidence="2 3">
    <name type="scientific">Dovyalis caffra</name>
    <dbReference type="NCBI Taxonomy" id="77055"/>
    <lineage>
        <taxon>Eukaryota</taxon>
        <taxon>Viridiplantae</taxon>
        <taxon>Streptophyta</taxon>
        <taxon>Embryophyta</taxon>
        <taxon>Tracheophyta</taxon>
        <taxon>Spermatophyta</taxon>
        <taxon>Magnoliopsida</taxon>
        <taxon>eudicotyledons</taxon>
        <taxon>Gunneridae</taxon>
        <taxon>Pentapetalae</taxon>
        <taxon>rosids</taxon>
        <taxon>fabids</taxon>
        <taxon>Malpighiales</taxon>
        <taxon>Salicaceae</taxon>
        <taxon>Flacourtieae</taxon>
        <taxon>Dovyalis</taxon>
    </lineage>
</organism>
<sequence>MDGGSVGGCWSTKDGRVAGSSGGGQWDSYWVEENGWAVRSGGGTKAGGAIERRLKGWKFESTRTAL</sequence>
<reference evidence="2 3" key="1">
    <citation type="submission" date="2024-01" db="EMBL/GenBank/DDBJ databases">
        <authorList>
            <person name="Waweru B."/>
        </authorList>
    </citation>
    <scope>NUCLEOTIDE SEQUENCE [LARGE SCALE GENOMIC DNA]</scope>
</reference>
<dbReference type="Proteomes" id="UP001314170">
    <property type="component" value="Unassembled WGS sequence"/>
</dbReference>
<gene>
    <name evidence="2" type="ORF">DCAF_LOCUS20394</name>
</gene>
<evidence type="ECO:0000256" key="1">
    <source>
        <dbReference type="SAM" id="MobiDB-lite"/>
    </source>
</evidence>
<proteinExistence type="predicted"/>
<comment type="caution">
    <text evidence="2">The sequence shown here is derived from an EMBL/GenBank/DDBJ whole genome shotgun (WGS) entry which is preliminary data.</text>
</comment>
<evidence type="ECO:0000313" key="2">
    <source>
        <dbReference type="EMBL" id="CAK7347706.1"/>
    </source>
</evidence>
<accession>A0AAV1S8R1</accession>